<gene>
    <name evidence="2" type="ORF">GSPATT00031540001</name>
</gene>
<keyword evidence="1" id="KW-1133">Transmembrane helix</keyword>
<dbReference type="EMBL" id="CT868013">
    <property type="protein sequence ID" value="CAK61309.1"/>
    <property type="molecule type" value="Genomic_DNA"/>
</dbReference>
<protein>
    <recommendedName>
        <fullName evidence="4">Transmembrane protein</fullName>
    </recommendedName>
</protein>
<dbReference type="OrthoDB" id="301209at2759"/>
<evidence type="ECO:0008006" key="4">
    <source>
        <dbReference type="Google" id="ProtNLM"/>
    </source>
</evidence>
<dbReference type="Proteomes" id="UP000000600">
    <property type="component" value="Unassembled WGS sequence"/>
</dbReference>
<dbReference type="KEGG" id="ptm:GSPATT00031540001"/>
<feature type="transmembrane region" description="Helical" evidence="1">
    <location>
        <begin position="72"/>
        <end position="88"/>
    </location>
</feature>
<keyword evidence="1" id="KW-0472">Membrane</keyword>
<dbReference type="RefSeq" id="XP_001428707.1">
    <property type="nucleotide sequence ID" value="XM_001428670.1"/>
</dbReference>
<feature type="transmembrane region" description="Helical" evidence="1">
    <location>
        <begin position="132"/>
        <end position="156"/>
    </location>
</feature>
<dbReference type="GeneID" id="5014491"/>
<dbReference type="HOGENOM" id="CLU_550393_0_0_1"/>
<proteinExistence type="predicted"/>
<evidence type="ECO:0000313" key="2">
    <source>
        <dbReference type="EMBL" id="CAK61309.1"/>
    </source>
</evidence>
<organism evidence="2 3">
    <name type="scientific">Paramecium tetraurelia</name>
    <dbReference type="NCBI Taxonomy" id="5888"/>
    <lineage>
        <taxon>Eukaryota</taxon>
        <taxon>Sar</taxon>
        <taxon>Alveolata</taxon>
        <taxon>Ciliophora</taxon>
        <taxon>Intramacronucleata</taxon>
        <taxon>Oligohymenophorea</taxon>
        <taxon>Peniculida</taxon>
        <taxon>Parameciidae</taxon>
        <taxon>Paramecium</taxon>
    </lineage>
</organism>
<dbReference type="InParanoid" id="A0BRZ2"/>
<dbReference type="OMA" id="TIIENKW"/>
<evidence type="ECO:0000256" key="1">
    <source>
        <dbReference type="SAM" id="Phobius"/>
    </source>
</evidence>
<keyword evidence="1" id="KW-0812">Transmembrane</keyword>
<feature type="transmembrane region" description="Helical" evidence="1">
    <location>
        <begin position="48"/>
        <end position="66"/>
    </location>
</feature>
<name>A0BRZ2_PARTE</name>
<accession>A0BRZ2</accession>
<keyword evidence="3" id="KW-1185">Reference proteome</keyword>
<evidence type="ECO:0000313" key="3">
    <source>
        <dbReference type="Proteomes" id="UP000000600"/>
    </source>
</evidence>
<dbReference type="AlphaFoldDB" id="A0BRZ2"/>
<feature type="transmembrane region" description="Helical" evidence="1">
    <location>
        <begin position="168"/>
        <end position="188"/>
    </location>
</feature>
<feature type="transmembrane region" description="Helical" evidence="1">
    <location>
        <begin position="95"/>
        <end position="112"/>
    </location>
</feature>
<sequence>MSNQQSNFDYLYFLMINKYTLQFLDNTVEQKYQEYQLSSKRKPMLQKVIKITILIVIVKSIALMINFNLRDVYSTLGYLMVTIGFILILKFQPRLIRWVLIIINYGVLSFYYEPDEGKTQYKHQLSSALIVSYQFIVMNTGEFIDTLVQVISFYSFYLAYFMEYQPDYSISLTLATFLLSFLLIITFYENASAERSKFKLTIIENKWDEIFQNMIVEPCIIFNYNNFKNSFMLKKSIDFIYPMESTEELKQFLRNSKVNQSHKINLEDFIFQKVQQLNKDNIQIWNQKLIILYHKEVHNIYYSILSDTSPVILIKAKPIKCQKNENDSELENKYQYKYKILIKSILHQFRLSFQQPFPNLHTIFKITVYHYLHEKIDKQFIASIKIDKILNQLKLIYPQKQITLENFQKRSKISGHKDEFYLILMEVFEIMISKQIHIRIINYESSSKFFIYGIFIEGAKEKLASRLHYYQRSLQALEISNQYVSLVLKSERRQVN</sequence>
<reference evidence="2 3" key="1">
    <citation type="journal article" date="2006" name="Nature">
        <title>Global trends of whole-genome duplications revealed by the ciliate Paramecium tetraurelia.</title>
        <authorList>
            <consortium name="Genoscope"/>
            <person name="Aury J.-M."/>
            <person name="Jaillon O."/>
            <person name="Duret L."/>
            <person name="Noel B."/>
            <person name="Jubin C."/>
            <person name="Porcel B.M."/>
            <person name="Segurens B."/>
            <person name="Daubin V."/>
            <person name="Anthouard V."/>
            <person name="Aiach N."/>
            <person name="Arnaiz O."/>
            <person name="Billaut A."/>
            <person name="Beisson J."/>
            <person name="Blanc I."/>
            <person name="Bouhouche K."/>
            <person name="Camara F."/>
            <person name="Duharcourt S."/>
            <person name="Guigo R."/>
            <person name="Gogendeau D."/>
            <person name="Katinka M."/>
            <person name="Keller A.-M."/>
            <person name="Kissmehl R."/>
            <person name="Klotz C."/>
            <person name="Koll F."/>
            <person name="Le Moue A."/>
            <person name="Lepere C."/>
            <person name="Malinsky S."/>
            <person name="Nowacki M."/>
            <person name="Nowak J.K."/>
            <person name="Plattner H."/>
            <person name="Poulain J."/>
            <person name="Ruiz F."/>
            <person name="Serrano V."/>
            <person name="Zagulski M."/>
            <person name="Dessen P."/>
            <person name="Betermier M."/>
            <person name="Weissenbach J."/>
            <person name="Scarpelli C."/>
            <person name="Schachter V."/>
            <person name="Sperling L."/>
            <person name="Meyer E."/>
            <person name="Cohen J."/>
            <person name="Wincker P."/>
        </authorList>
    </citation>
    <scope>NUCLEOTIDE SEQUENCE [LARGE SCALE GENOMIC DNA]</scope>
    <source>
        <strain evidence="2 3">Stock d4-2</strain>
    </source>
</reference>